<dbReference type="AlphaFoldDB" id="A0AAT9FIF6"/>
<sequence>MANKHHDYDALPTDAHAPSWLLEMRVVMVVLAFVLVLELIARIIAPVLDFDRENIFAFPKVIENLEEKADQSGNPKVVFFGNSLMLHGLDQELVQSELEVIDGPEIESAKVTPVGTAMLDWVYLYRRYFTDTDSHPDYLVVGFVAHHIHDQEAIKLRRLSRHFVAGEDLPVLWETDLQDFHSISQSVLCHVSALEGDQPEHQLGILQTLIADYKAGLNRNNRLVADGRKRKQQFAIEKDPGKAVPTDDQESYDRMKRFIAEAIKHGVKIFFVPMPQPEVWDFNPEAQKIIEAEGMTVLDARRIPGMTPEDFSDGYHLGETGKVKFSEWMAGQLKDQMGE</sequence>
<accession>A0AAT9FIF6</accession>
<reference evidence="2" key="1">
    <citation type="submission" date="2024-07" db="EMBL/GenBank/DDBJ databases">
        <title>Complete genome sequence of Verrucomicrobiaceae bacterium NT6N.</title>
        <authorList>
            <person name="Huang C."/>
            <person name="Takami H."/>
            <person name="Hamasaki K."/>
        </authorList>
    </citation>
    <scope>NUCLEOTIDE SEQUENCE</scope>
    <source>
        <strain evidence="2">NT6N</strain>
    </source>
</reference>
<dbReference type="KEGG" id="osu:NT6N_08250"/>
<organism evidence="2">
    <name type="scientific">Oceaniferula spumae</name>
    <dbReference type="NCBI Taxonomy" id="2979115"/>
    <lineage>
        <taxon>Bacteria</taxon>
        <taxon>Pseudomonadati</taxon>
        <taxon>Verrucomicrobiota</taxon>
        <taxon>Verrucomicrobiia</taxon>
        <taxon>Verrucomicrobiales</taxon>
        <taxon>Verrucomicrobiaceae</taxon>
        <taxon>Oceaniferula</taxon>
    </lineage>
</organism>
<keyword evidence="1" id="KW-0812">Transmembrane</keyword>
<dbReference type="EMBL" id="AP026866">
    <property type="protein sequence ID" value="BDS05785.1"/>
    <property type="molecule type" value="Genomic_DNA"/>
</dbReference>
<evidence type="ECO:0000313" key="2">
    <source>
        <dbReference type="EMBL" id="BDS05785.1"/>
    </source>
</evidence>
<dbReference type="SUPFAM" id="SSF52266">
    <property type="entry name" value="SGNH hydrolase"/>
    <property type="match status" value="1"/>
</dbReference>
<protein>
    <recommendedName>
        <fullName evidence="3">SGNH/GDSL hydrolase family protein</fullName>
    </recommendedName>
</protein>
<proteinExistence type="predicted"/>
<keyword evidence="1" id="KW-0472">Membrane</keyword>
<evidence type="ECO:0000256" key="1">
    <source>
        <dbReference type="SAM" id="Phobius"/>
    </source>
</evidence>
<keyword evidence="1" id="KW-1133">Transmembrane helix</keyword>
<feature type="transmembrane region" description="Helical" evidence="1">
    <location>
        <begin position="26"/>
        <end position="45"/>
    </location>
</feature>
<name>A0AAT9FIF6_9BACT</name>
<gene>
    <name evidence="2" type="ORF">NT6N_08250</name>
</gene>
<evidence type="ECO:0008006" key="3">
    <source>
        <dbReference type="Google" id="ProtNLM"/>
    </source>
</evidence>